<dbReference type="PROSITE" id="PS00122">
    <property type="entry name" value="CARBOXYLESTERASE_B_1"/>
    <property type="match status" value="1"/>
</dbReference>
<dbReference type="Proteomes" id="UP001189429">
    <property type="component" value="Unassembled WGS sequence"/>
</dbReference>
<reference evidence="5" key="1">
    <citation type="submission" date="2023-10" db="EMBL/GenBank/DDBJ databases">
        <authorList>
            <person name="Chen Y."/>
            <person name="Shah S."/>
            <person name="Dougan E. K."/>
            <person name="Thang M."/>
            <person name="Chan C."/>
        </authorList>
    </citation>
    <scope>NUCLEOTIDE SEQUENCE [LARGE SCALE GENOMIC DNA]</scope>
</reference>
<evidence type="ECO:0000313" key="6">
    <source>
        <dbReference type="Proteomes" id="UP001189429"/>
    </source>
</evidence>
<organism evidence="5 6">
    <name type="scientific">Prorocentrum cordatum</name>
    <dbReference type="NCBI Taxonomy" id="2364126"/>
    <lineage>
        <taxon>Eukaryota</taxon>
        <taxon>Sar</taxon>
        <taxon>Alveolata</taxon>
        <taxon>Dinophyceae</taxon>
        <taxon>Prorocentrales</taxon>
        <taxon>Prorocentraceae</taxon>
        <taxon>Prorocentrum</taxon>
    </lineage>
</organism>
<evidence type="ECO:0000313" key="5">
    <source>
        <dbReference type="EMBL" id="CAK0825370.1"/>
    </source>
</evidence>
<dbReference type="SUPFAM" id="SSF53474">
    <property type="entry name" value="alpha/beta-Hydrolases"/>
    <property type="match status" value="1"/>
</dbReference>
<protein>
    <recommendedName>
        <fullName evidence="3">Carboxylic ester hydrolase</fullName>
        <ecNumber evidence="3">3.1.1.-</ecNumber>
    </recommendedName>
</protein>
<evidence type="ECO:0000259" key="4">
    <source>
        <dbReference type="Pfam" id="PF00135"/>
    </source>
</evidence>
<accession>A0ABN9S503</accession>
<keyword evidence="6" id="KW-1185">Reference proteome</keyword>
<dbReference type="Pfam" id="PF00135">
    <property type="entry name" value="COesterase"/>
    <property type="match status" value="1"/>
</dbReference>
<dbReference type="InterPro" id="IPR019826">
    <property type="entry name" value="Carboxylesterase_B_AS"/>
</dbReference>
<evidence type="ECO:0000256" key="2">
    <source>
        <dbReference type="ARBA" id="ARBA00022801"/>
    </source>
</evidence>
<keyword evidence="2 3" id="KW-0378">Hydrolase</keyword>
<comment type="caution">
    <text evidence="5">The sequence shown here is derived from an EMBL/GenBank/DDBJ whole genome shotgun (WGS) entry which is preliminary data.</text>
</comment>
<evidence type="ECO:0000256" key="3">
    <source>
        <dbReference type="RuleBase" id="RU361235"/>
    </source>
</evidence>
<dbReference type="PANTHER" id="PTHR11559">
    <property type="entry name" value="CARBOXYLESTERASE"/>
    <property type="match status" value="1"/>
</dbReference>
<proteinExistence type="inferred from homology"/>
<evidence type="ECO:0000256" key="1">
    <source>
        <dbReference type="ARBA" id="ARBA00005964"/>
    </source>
</evidence>
<dbReference type="Gene3D" id="3.40.50.1820">
    <property type="entry name" value="alpha/beta hydrolase"/>
    <property type="match status" value="1"/>
</dbReference>
<dbReference type="EMBL" id="CAUYUJ010008909">
    <property type="protein sequence ID" value="CAK0825370.1"/>
    <property type="molecule type" value="Genomic_DNA"/>
</dbReference>
<dbReference type="InterPro" id="IPR050309">
    <property type="entry name" value="Type-B_Carboxylest/Lipase"/>
</dbReference>
<name>A0ABN9S503_9DINO</name>
<sequence length="499" mass="53465">MMSMLASWACLAPAAASTVTVKTPLGNVHGSFDAKTGVSSFKGIRYALAPTGANRFANPEPWTQTYAAEGLQADSFGSRCVSAAQAGSEDCLFMNIYTPVSQPSLADPMPILFFIHGGAFIHGAGSDHDGTNLAAKHHAVVVTVNYRLGSFGWALLADGMGNFGLKDQREGLRFLQRSGYISAFGGDIARLMVFGSSAGAIAVVMHMVAPRSFGMFTSALFESGFPHARTNNISLAQGSAFSRAAGCDQSANRITCLISKTTEELKDAESITSPPNSNVFATLGWGPTIDNDEFAEDPKLLFAQGRHANVPVVGGSNTNEGDAFVYPSYHKGMDSDAYKLFVRAFLSNGRVFNETLYDMALQFYPPGADNRATASRLVADGTFVCGAKLVVQHSSQSFLYHFAYHGSRPAVYHGAEIPFVFDSVSSKFGRRSLAETMGELWVSFAKTGRPGSGNVWPRYSTATDRNIVFDIAGSRPSLTVETGRRLKFCNMWLQAGVGA</sequence>
<feature type="chain" id="PRO_5045005289" description="Carboxylic ester hydrolase" evidence="3">
    <location>
        <begin position="17"/>
        <end position="499"/>
    </location>
</feature>
<dbReference type="InterPro" id="IPR002018">
    <property type="entry name" value="CarbesteraseB"/>
</dbReference>
<feature type="signal peptide" evidence="3">
    <location>
        <begin position="1"/>
        <end position="16"/>
    </location>
</feature>
<dbReference type="EC" id="3.1.1.-" evidence="3"/>
<dbReference type="InterPro" id="IPR029058">
    <property type="entry name" value="AB_hydrolase_fold"/>
</dbReference>
<feature type="domain" description="Carboxylesterase type B" evidence="4">
    <location>
        <begin position="19"/>
        <end position="465"/>
    </location>
</feature>
<comment type="similarity">
    <text evidence="1 3">Belongs to the type-B carboxylesterase/lipase family.</text>
</comment>
<gene>
    <name evidence="5" type="ORF">PCOR1329_LOCUS25510</name>
</gene>
<keyword evidence="3" id="KW-0732">Signal</keyword>